<name>A0A4R2H8I3_9ACTN</name>
<keyword evidence="2 5" id="KW-0238">DNA-binding</keyword>
<gene>
    <name evidence="5" type="ORF">EV652_109114</name>
</gene>
<dbReference type="PROSITE" id="PS50987">
    <property type="entry name" value="HTH_ARSR_2"/>
    <property type="match status" value="1"/>
</dbReference>
<evidence type="ECO:0000313" key="6">
    <source>
        <dbReference type="Proteomes" id="UP000294508"/>
    </source>
</evidence>
<dbReference type="InterPro" id="IPR011991">
    <property type="entry name" value="ArsR-like_HTH"/>
</dbReference>
<dbReference type="PRINTS" id="PR00778">
    <property type="entry name" value="HTHARSR"/>
</dbReference>
<dbReference type="Pfam" id="PF01022">
    <property type="entry name" value="HTH_5"/>
    <property type="match status" value="1"/>
</dbReference>
<dbReference type="EMBL" id="SLWN01000009">
    <property type="protein sequence ID" value="TCO23289.1"/>
    <property type="molecule type" value="Genomic_DNA"/>
</dbReference>
<keyword evidence="6" id="KW-1185">Reference proteome</keyword>
<sequence length="111" mass="12739">MEIFSALADGTRRRIVELLARGERTAGELAGEFSSTRPAVAHHLKVLREAGLVRRRVDAQRRVYSLDPKGLEDLDQWVSTQRQFWNRQLDRLDERIRADLAAGTTPNRSDR</sequence>
<keyword evidence="3" id="KW-0804">Transcription</keyword>
<dbReference type="RefSeq" id="WP_132211900.1">
    <property type="nucleotide sequence ID" value="NZ_SLWN01000009.1"/>
</dbReference>
<dbReference type="GO" id="GO:0003700">
    <property type="term" value="F:DNA-binding transcription factor activity"/>
    <property type="evidence" value="ECO:0007669"/>
    <property type="project" value="InterPro"/>
</dbReference>
<dbReference type="InterPro" id="IPR036390">
    <property type="entry name" value="WH_DNA-bd_sf"/>
</dbReference>
<dbReference type="AlphaFoldDB" id="A0A4R2H8I3"/>
<dbReference type="PANTHER" id="PTHR33154:SF33">
    <property type="entry name" value="TRANSCRIPTIONAL REPRESSOR SDPR"/>
    <property type="match status" value="1"/>
</dbReference>
<dbReference type="NCBIfam" id="NF033788">
    <property type="entry name" value="HTH_metalloreg"/>
    <property type="match status" value="1"/>
</dbReference>
<evidence type="ECO:0000256" key="3">
    <source>
        <dbReference type="ARBA" id="ARBA00023163"/>
    </source>
</evidence>
<evidence type="ECO:0000313" key="5">
    <source>
        <dbReference type="EMBL" id="TCO23289.1"/>
    </source>
</evidence>
<dbReference type="PANTHER" id="PTHR33154">
    <property type="entry name" value="TRANSCRIPTIONAL REGULATOR, ARSR FAMILY"/>
    <property type="match status" value="1"/>
</dbReference>
<keyword evidence="1" id="KW-0805">Transcription regulation</keyword>
<dbReference type="GO" id="GO:0003677">
    <property type="term" value="F:DNA binding"/>
    <property type="evidence" value="ECO:0007669"/>
    <property type="project" value="UniProtKB-KW"/>
</dbReference>
<dbReference type="Proteomes" id="UP000294508">
    <property type="component" value="Unassembled WGS sequence"/>
</dbReference>
<evidence type="ECO:0000256" key="2">
    <source>
        <dbReference type="ARBA" id="ARBA00023125"/>
    </source>
</evidence>
<evidence type="ECO:0000256" key="1">
    <source>
        <dbReference type="ARBA" id="ARBA00023015"/>
    </source>
</evidence>
<dbReference type="OrthoDB" id="9806976at2"/>
<dbReference type="Gene3D" id="1.10.10.10">
    <property type="entry name" value="Winged helix-like DNA-binding domain superfamily/Winged helix DNA-binding domain"/>
    <property type="match status" value="1"/>
</dbReference>
<accession>A0A4R2H8I3</accession>
<organism evidence="5 6">
    <name type="scientific">Kribbella steppae</name>
    <dbReference type="NCBI Taxonomy" id="2512223"/>
    <lineage>
        <taxon>Bacteria</taxon>
        <taxon>Bacillati</taxon>
        <taxon>Actinomycetota</taxon>
        <taxon>Actinomycetes</taxon>
        <taxon>Propionibacteriales</taxon>
        <taxon>Kribbellaceae</taxon>
        <taxon>Kribbella</taxon>
    </lineage>
</organism>
<protein>
    <submittedName>
        <fullName evidence="5">DNA-binding transcriptional ArsR family regulator</fullName>
    </submittedName>
</protein>
<dbReference type="InterPro" id="IPR036388">
    <property type="entry name" value="WH-like_DNA-bd_sf"/>
</dbReference>
<feature type="domain" description="HTH arsR-type" evidence="4">
    <location>
        <begin position="1"/>
        <end position="86"/>
    </location>
</feature>
<dbReference type="InterPro" id="IPR051081">
    <property type="entry name" value="HTH_MetalResp_TranReg"/>
</dbReference>
<dbReference type="SMART" id="SM00418">
    <property type="entry name" value="HTH_ARSR"/>
    <property type="match status" value="1"/>
</dbReference>
<comment type="caution">
    <text evidence="5">The sequence shown here is derived from an EMBL/GenBank/DDBJ whole genome shotgun (WGS) entry which is preliminary data.</text>
</comment>
<dbReference type="SUPFAM" id="SSF46785">
    <property type="entry name" value="Winged helix' DNA-binding domain"/>
    <property type="match status" value="1"/>
</dbReference>
<reference evidence="5 6" key="1">
    <citation type="journal article" date="2015" name="Stand. Genomic Sci.">
        <title>Genomic Encyclopedia of Bacterial and Archaeal Type Strains, Phase III: the genomes of soil and plant-associated and newly described type strains.</title>
        <authorList>
            <person name="Whitman W.B."/>
            <person name="Woyke T."/>
            <person name="Klenk H.P."/>
            <person name="Zhou Y."/>
            <person name="Lilburn T.G."/>
            <person name="Beck B.J."/>
            <person name="De Vos P."/>
            <person name="Vandamme P."/>
            <person name="Eisen J.A."/>
            <person name="Garrity G."/>
            <person name="Hugenholtz P."/>
            <person name="Kyrpides N.C."/>
        </authorList>
    </citation>
    <scope>NUCLEOTIDE SEQUENCE [LARGE SCALE GENOMIC DNA]</scope>
    <source>
        <strain evidence="5 6">VKM Ac-2572</strain>
    </source>
</reference>
<proteinExistence type="predicted"/>
<dbReference type="InterPro" id="IPR001845">
    <property type="entry name" value="HTH_ArsR_DNA-bd_dom"/>
</dbReference>
<evidence type="ECO:0000259" key="4">
    <source>
        <dbReference type="PROSITE" id="PS50987"/>
    </source>
</evidence>
<dbReference type="CDD" id="cd00090">
    <property type="entry name" value="HTH_ARSR"/>
    <property type="match status" value="1"/>
</dbReference>